<evidence type="ECO:0000313" key="2">
    <source>
        <dbReference type="EMBL" id="CCQ43091.1"/>
    </source>
</evidence>
<reference evidence="2" key="1">
    <citation type="journal article" date="2013" name="PLoS ONE">
        <title>Direct detection of alternative open reading frames translation products in human significantly expands the proteome.</title>
        <authorList>
            <person name="Vanderperre B."/>
            <person name="Lucier J.-F."/>
            <person name="Motard J."/>
            <person name="Tremblay G."/>
            <person name="Vanderperre S."/>
            <person name="Wisztorski M."/>
            <person name="Salzet M."/>
            <person name="Boisvert F.-M."/>
            <person name="Roucou X."/>
        </authorList>
    </citation>
    <scope>NUCLEOTIDE SEQUENCE</scope>
</reference>
<accession>L8E8N9</accession>
<sequence>MKNKNNIFSFSPTGSPQGSEARKKKKKTPWISEYMQKEGPI</sequence>
<dbReference type="OrthoDB" id="8936076at2759"/>
<organism evidence="2">
    <name type="scientific">Homo sapiens</name>
    <name type="common">Human</name>
    <dbReference type="NCBI Taxonomy" id="9606"/>
    <lineage>
        <taxon>Eukaryota</taxon>
        <taxon>Metazoa</taxon>
        <taxon>Chordata</taxon>
        <taxon>Craniata</taxon>
        <taxon>Vertebrata</taxon>
        <taxon>Euteleostomi</taxon>
        <taxon>Mammalia</taxon>
        <taxon>Eutheria</taxon>
        <taxon>Euarchontoglires</taxon>
        <taxon>Primates</taxon>
        <taxon>Haplorrhini</taxon>
        <taxon>Catarrhini</taxon>
        <taxon>Hominidae</taxon>
        <taxon>Homo</taxon>
    </lineage>
</organism>
<dbReference type="AlphaFoldDB" id="L8E8N9"/>
<protein>
    <submittedName>
        <fullName evidence="2">Alternative protein IGF1</fullName>
    </submittedName>
</protein>
<proteinExistence type="predicted"/>
<gene>
    <name evidence="2" type="primary">IGF1</name>
</gene>
<name>L8E8N9_HUMAN</name>
<dbReference type="EMBL" id="HF583594">
    <property type="protein sequence ID" value="CCQ43091.1"/>
    <property type="molecule type" value="Genomic_DNA"/>
</dbReference>
<dbReference type="ChiTaRS" id="IGF1">
    <property type="organism name" value="human"/>
</dbReference>
<feature type="compositionally biased region" description="Polar residues" evidence="1">
    <location>
        <begin position="1"/>
        <end position="18"/>
    </location>
</feature>
<feature type="region of interest" description="Disordered" evidence="1">
    <location>
        <begin position="1"/>
        <end position="41"/>
    </location>
</feature>
<evidence type="ECO:0000256" key="1">
    <source>
        <dbReference type="SAM" id="MobiDB-lite"/>
    </source>
</evidence>